<protein>
    <submittedName>
        <fullName evidence="1">Uncharacterized protein</fullName>
    </submittedName>
</protein>
<name>A0ACC2XJF5_9TREE</name>
<keyword evidence="2" id="KW-1185">Reference proteome</keyword>
<evidence type="ECO:0000313" key="2">
    <source>
        <dbReference type="Proteomes" id="UP001243375"/>
    </source>
</evidence>
<evidence type="ECO:0000313" key="1">
    <source>
        <dbReference type="EMBL" id="KAJ9123176.1"/>
    </source>
</evidence>
<reference evidence="1" key="1">
    <citation type="submission" date="2023-04" db="EMBL/GenBank/DDBJ databases">
        <title>Draft Genome sequencing of Naganishia species isolated from polar environments using Oxford Nanopore Technology.</title>
        <authorList>
            <person name="Leo P."/>
            <person name="Venkateswaran K."/>
        </authorList>
    </citation>
    <scope>NUCLEOTIDE SEQUENCE</scope>
    <source>
        <strain evidence="1">MNA-CCFEE 5425</strain>
    </source>
</reference>
<dbReference type="EMBL" id="JASBWU010000003">
    <property type="protein sequence ID" value="KAJ9123176.1"/>
    <property type="molecule type" value="Genomic_DNA"/>
</dbReference>
<organism evidence="1 2">
    <name type="scientific">Naganishia vaughanmartiniae</name>
    <dbReference type="NCBI Taxonomy" id="1424756"/>
    <lineage>
        <taxon>Eukaryota</taxon>
        <taxon>Fungi</taxon>
        <taxon>Dikarya</taxon>
        <taxon>Basidiomycota</taxon>
        <taxon>Agaricomycotina</taxon>
        <taxon>Tremellomycetes</taxon>
        <taxon>Filobasidiales</taxon>
        <taxon>Filobasidiaceae</taxon>
        <taxon>Naganishia</taxon>
    </lineage>
</organism>
<dbReference type="Proteomes" id="UP001243375">
    <property type="component" value="Unassembled WGS sequence"/>
</dbReference>
<sequence>MSVGESSGTADGLDEWVDFLKAYASGGVTSAAIPAIPAVLPSEAREARERTADIQHFAFDAPAYDSKHITRDIAQRIRDYYIDNKFLPPPRHPLEHLRASIIQDHDLHSPEQVQSIQSTLNVIQAVYGGAVAFTLFEQDIQILNSVSGPPELLEALDLYKGKRIIPETSLCGHAALSTGAIFVPDFQNDWRYCQNPFASDASTCAKDYINTQVTLAGYVGIPVTLLLDPASATETSVVPIGVINLLITDPEVAARMRESSHTMVLREITRMLQTQLRATWDCNRRSKDSQMRRSISDLIEQTLARPCAQLIANEVKGRPEETDSLKEFAELACTQIRTVLTEAQIAMIVDLRTTSCNVDPRKLPPLSSLAFDGEPSAVLDVQAKMAGSTSSEALQTFLKGRRHSCSQTERLPFTFGPDMSGLESLLPAGTKSQLIVPFLSSGAAGGSNIGEQYVFLIVVTSTRPSYHFGSVETNFVKSIGGILRAHWLQSRVVEADAAKTRFLSSISHELRTPLHCIVNGVGLLQEAMSDRQSAQCDEYFHLINQSSNLLEQILNDVLDFGTITQTMLNQQLVQTEEFDLAQAVTLAVLTSLPRMHQPVKGEKDVDILVEYEDRDWTVRSDATAFKRLVEPVPVYCAELSAGV</sequence>
<accession>A0ACC2XJF5</accession>
<gene>
    <name evidence="1" type="ORF">QFC22_001369</name>
</gene>
<proteinExistence type="predicted"/>
<comment type="caution">
    <text evidence="1">The sequence shown here is derived from an EMBL/GenBank/DDBJ whole genome shotgun (WGS) entry which is preliminary data.</text>
</comment>